<feature type="compositionally biased region" description="Polar residues" evidence="1">
    <location>
        <begin position="76"/>
        <end position="87"/>
    </location>
</feature>
<evidence type="ECO:0000313" key="3">
    <source>
        <dbReference type="EMBL" id="JAE17583.1"/>
    </source>
</evidence>
<evidence type="ECO:0000256" key="1">
    <source>
        <dbReference type="SAM" id="MobiDB-lite"/>
    </source>
</evidence>
<feature type="compositionally biased region" description="Polar residues" evidence="1">
    <location>
        <begin position="1"/>
        <end position="17"/>
    </location>
</feature>
<keyword evidence="2" id="KW-0812">Transmembrane</keyword>
<keyword evidence="2" id="KW-0472">Membrane</keyword>
<sequence>MRQSVAQSAMNRTSAMGSPNDIHELKVMGSCSGKYVDHIPTNMMFTPVPVSVAMPPIADAYTTPSTTALENRRTSRASTPPSNSSRGNRCRIPVATGIIMTVHGVLWIHMLMNMVVPQMPSSSMCGFTGSPQKSDVMLRARRRWML</sequence>
<name>A0A0A9GA98_ARUDO</name>
<proteinExistence type="predicted"/>
<reference evidence="3" key="2">
    <citation type="journal article" date="2015" name="Data Brief">
        <title>Shoot transcriptome of the giant reed, Arundo donax.</title>
        <authorList>
            <person name="Barrero R.A."/>
            <person name="Guerrero F.D."/>
            <person name="Moolhuijzen P."/>
            <person name="Goolsby J.A."/>
            <person name="Tidwell J."/>
            <person name="Bellgard S.E."/>
            <person name="Bellgard M.I."/>
        </authorList>
    </citation>
    <scope>NUCLEOTIDE SEQUENCE</scope>
    <source>
        <tissue evidence="3">Shoot tissue taken approximately 20 cm above the soil surface</tissue>
    </source>
</reference>
<feature type="region of interest" description="Disordered" evidence="1">
    <location>
        <begin position="1"/>
        <end position="21"/>
    </location>
</feature>
<dbReference type="EMBL" id="GBRH01180313">
    <property type="protein sequence ID" value="JAE17583.1"/>
    <property type="molecule type" value="Transcribed_RNA"/>
</dbReference>
<evidence type="ECO:0000256" key="2">
    <source>
        <dbReference type="SAM" id="Phobius"/>
    </source>
</evidence>
<dbReference type="AlphaFoldDB" id="A0A0A9GA98"/>
<feature type="transmembrane region" description="Helical" evidence="2">
    <location>
        <begin position="92"/>
        <end position="112"/>
    </location>
</feature>
<protein>
    <submittedName>
        <fullName evidence="3">Uncharacterized protein</fullName>
    </submittedName>
</protein>
<keyword evidence="2" id="KW-1133">Transmembrane helix</keyword>
<reference evidence="3" key="1">
    <citation type="submission" date="2014-09" db="EMBL/GenBank/DDBJ databases">
        <authorList>
            <person name="Magalhaes I.L.F."/>
            <person name="Oliveira U."/>
            <person name="Santos F.R."/>
            <person name="Vidigal T.H.D.A."/>
            <person name="Brescovit A.D."/>
            <person name="Santos A.J."/>
        </authorList>
    </citation>
    <scope>NUCLEOTIDE SEQUENCE</scope>
    <source>
        <tissue evidence="3">Shoot tissue taken approximately 20 cm above the soil surface</tissue>
    </source>
</reference>
<feature type="region of interest" description="Disordered" evidence="1">
    <location>
        <begin position="63"/>
        <end position="89"/>
    </location>
</feature>
<organism evidence="3">
    <name type="scientific">Arundo donax</name>
    <name type="common">Giant reed</name>
    <name type="synonym">Donax arundinaceus</name>
    <dbReference type="NCBI Taxonomy" id="35708"/>
    <lineage>
        <taxon>Eukaryota</taxon>
        <taxon>Viridiplantae</taxon>
        <taxon>Streptophyta</taxon>
        <taxon>Embryophyta</taxon>
        <taxon>Tracheophyta</taxon>
        <taxon>Spermatophyta</taxon>
        <taxon>Magnoliopsida</taxon>
        <taxon>Liliopsida</taxon>
        <taxon>Poales</taxon>
        <taxon>Poaceae</taxon>
        <taxon>PACMAD clade</taxon>
        <taxon>Arundinoideae</taxon>
        <taxon>Arundineae</taxon>
        <taxon>Arundo</taxon>
    </lineage>
</organism>
<accession>A0A0A9GA98</accession>